<feature type="region of interest" description="Disordered" evidence="2">
    <location>
        <begin position="206"/>
        <end position="234"/>
    </location>
</feature>
<evidence type="ECO:0000313" key="4">
    <source>
        <dbReference type="Proteomes" id="UP000320055"/>
    </source>
</evidence>
<feature type="region of interest" description="Disordered" evidence="2">
    <location>
        <begin position="37"/>
        <end position="116"/>
    </location>
</feature>
<dbReference type="AlphaFoldDB" id="A0A563W0H3"/>
<feature type="coiled-coil region" evidence="1">
    <location>
        <begin position="257"/>
        <end position="335"/>
    </location>
</feature>
<evidence type="ECO:0000256" key="1">
    <source>
        <dbReference type="SAM" id="Coils"/>
    </source>
</evidence>
<proteinExistence type="predicted"/>
<sequence>MNSERPQNPKSDFPEAFDSDEMEIDVAYEEITPEEQQKIKQEVKKAASSVNNTSEPLSDIWLDDDLEVIDIPQQTDSDDPKTASWTSETDSLESESTKVEQETSLDNSTAKSDDSAIENILDNSKVEATEIKPIVDTIKTESTDSQTEQVLDNLKVNTKEIEPTVDNKEIESSNSQTEQVLDNLETESTEEVQKHTLETELEFNFPETEIKEPEITKTPDEESITEKSTSEPELIADSWLEESEKLSSASIEQNKHHQDLSSQIAELKQQKATLLEEISNLQAQKEIAIAQQTQAIGDSLGRMVQEGTRELKERKNNLLIDIEKLERRRERIRQEMRTNFAGASQDLAVRIQGFKEYLVGSLQDLATAAESLELPKPEERRRPPQRETRATREDRKPRNRPPEASSQPQFTEQAFAEQTRRIRQLLEQYRTRPDYYGSPWQLRRTFEPVHAERVQEWFFSQGGRGAIKGMGSRLQNILVASAVISVLYRLYRDRCRILVLVDTPEKLGEWRRGLQDCLGISRNDFGSNRGVVLFESADVLVQRADRLLEDKLLPLIIIDETEELVNLGLLKFPLWLAFVEKSQPKTSGYLY</sequence>
<name>A0A563W0H3_9CYAN</name>
<protein>
    <submittedName>
        <fullName evidence="3">Uncharacterized protein</fullName>
    </submittedName>
</protein>
<keyword evidence="1" id="KW-0175">Coiled coil</keyword>
<feature type="compositionally biased region" description="Basic and acidic residues" evidence="2">
    <location>
        <begin position="208"/>
        <end position="230"/>
    </location>
</feature>
<organism evidence="3 4">
    <name type="scientific">Hyella patelloides LEGE 07179</name>
    <dbReference type="NCBI Taxonomy" id="945734"/>
    <lineage>
        <taxon>Bacteria</taxon>
        <taxon>Bacillati</taxon>
        <taxon>Cyanobacteriota</taxon>
        <taxon>Cyanophyceae</taxon>
        <taxon>Pleurocapsales</taxon>
        <taxon>Hyellaceae</taxon>
        <taxon>Hyella</taxon>
    </lineage>
</organism>
<dbReference type="InterPro" id="IPR021437">
    <property type="entry name" value="DUF3086"/>
</dbReference>
<dbReference type="RefSeq" id="WP_246141589.1">
    <property type="nucleotide sequence ID" value="NZ_LR213815.1"/>
</dbReference>
<feature type="compositionally biased region" description="Basic and acidic residues" evidence="2">
    <location>
        <begin position="373"/>
        <end position="396"/>
    </location>
</feature>
<gene>
    <name evidence="3" type="ORF">H1P_560038</name>
</gene>
<dbReference type="EMBL" id="CAACVJ010000512">
    <property type="protein sequence ID" value="VEP17181.1"/>
    <property type="molecule type" value="Genomic_DNA"/>
</dbReference>
<keyword evidence="4" id="KW-1185">Reference proteome</keyword>
<evidence type="ECO:0000313" key="3">
    <source>
        <dbReference type="EMBL" id="VEP17181.1"/>
    </source>
</evidence>
<reference evidence="3 4" key="1">
    <citation type="submission" date="2019-01" db="EMBL/GenBank/DDBJ databases">
        <authorList>
            <person name="Brito A."/>
        </authorList>
    </citation>
    <scope>NUCLEOTIDE SEQUENCE [LARGE SCALE GENOMIC DNA]</scope>
    <source>
        <strain evidence="3">1</strain>
    </source>
</reference>
<evidence type="ECO:0000256" key="2">
    <source>
        <dbReference type="SAM" id="MobiDB-lite"/>
    </source>
</evidence>
<feature type="region of interest" description="Disordered" evidence="2">
    <location>
        <begin position="166"/>
        <end position="192"/>
    </location>
</feature>
<feature type="region of interest" description="Disordered" evidence="2">
    <location>
        <begin position="370"/>
        <end position="413"/>
    </location>
</feature>
<dbReference type="Pfam" id="PF11285">
    <property type="entry name" value="DUF3086"/>
    <property type="match status" value="1"/>
</dbReference>
<dbReference type="Proteomes" id="UP000320055">
    <property type="component" value="Unassembled WGS sequence"/>
</dbReference>
<feature type="compositionally biased region" description="Polar residues" evidence="2">
    <location>
        <begin position="1"/>
        <end position="10"/>
    </location>
</feature>
<accession>A0A563W0H3</accession>
<feature type="region of interest" description="Disordered" evidence="2">
    <location>
        <begin position="1"/>
        <end position="23"/>
    </location>
</feature>